<dbReference type="VEuPathDB" id="MicrosporidiaDB:HERIO_1014"/>
<reference evidence="2 3" key="1">
    <citation type="journal article" date="2017" name="Environ. Microbiol.">
        <title>Decay of the glycolytic pathway and adaptation to intranuclear parasitism within Enterocytozoonidae microsporidia.</title>
        <authorList>
            <person name="Wiredu Boakye D."/>
            <person name="Jaroenlak P."/>
            <person name="Prachumwat A."/>
            <person name="Williams T.A."/>
            <person name="Bateman K.S."/>
            <person name="Itsathitphaisarn O."/>
            <person name="Sritunyalucksana K."/>
            <person name="Paszkiewicz K.H."/>
            <person name="Moore K.A."/>
            <person name="Stentiford G.D."/>
            <person name="Williams B.A."/>
        </authorList>
    </citation>
    <scope>NUCLEOTIDE SEQUENCE [LARGE SCALE GENOMIC DNA]</scope>
    <source>
        <strain evidence="3">canceri</strain>
    </source>
</reference>
<accession>A0A1X0QKC0</accession>
<dbReference type="AlphaFoldDB" id="A0A1X0QKC0"/>
<evidence type="ECO:0000313" key="3">
    <source>
        <dbReference type="Proteomes" id="UP000192501"/>
    </source>
</evidence>
<gene>
    <name evidence="2" type="ORF">A0H76_1992</name>
</gene>
<dbReference type="VEuPathDB" id="MicrosporidiaDB:A0H76_1992"/>
<feature type="transmembrane region" description="Helical" evidence="1">
    <location>
        <begin position="111"/>
        <end position="134"/>
    </location>
</feature>
<keyword evidence="1" id="KW-1133">Transmembrane helix</keyword>
<feature type="transmembrane region" description="Helical" evidence="1">
    <location>
        <begin position="220"/>
        <end position="241"/>
    </location>
</feature>
<protein>
    <submittedName>
        <fullName evidence="2">Uncharacterized protein</fullName>
    </submittedName>
</protein>
<keyword evidence="1" id="KW-0472">Membrane</keyword>
<evidence type="ECO:0000256" key="1">
    <source>
        <dbReference type="SAM" id="Phobius"/>
    </source>
</evidence>
<name>A0A1X0QKC0_9MICR</name>
<feature type="transmembrane region" description="Helical" evidence="1">
    <location>
        <begin position="171"/>
        <end position="188"/>
    </location>
</feature>
<dbReference type="Proteomes" id="UP000192501">
    <property type="component" value="Unassembled WGS sequence"/>
</dbReference>
<evidence type="ECO:0000313" key="2">
    <source>
        <dbReference type="EMBL" id="ORE00203.1"/>
    </source>
</evidence>
<proteinExistence type="predicted"/>
<comment type="caution">
    <text evidence="2">The sequence shown here is derived from an EMBL/GenBank/DDBJ whole genome shotgun (WGS) entry which is preliminary data.</text>
</comment>
<feature type="transmembrane region" description="Helical" evidence="1">
    <location>
        <begin position="83"/>
        <end position="104"/>
    </location>
</feature>
<keyword evidence="1" id="KW-0812">Transmembrane</keyword>
<dbReference type="EMBL" id="LTAI01000051">
    <property type="protein sequence ID" value="ORE00203.1"/>
    <property type="molecule type" value="Genomic_DNA"/>
</dbReference>
<organism evidence="2 3">
    <name type="scientific">Hepatospora eriocheir</name>
    <dbReference type="NCBI Taxonomy" id="1081669"/>
    <lineage>
        <taxon>Eukaryota</taxon>
        <taxon>Fungi</taxon>
        <taxon>Fungi incertae sedis</taxon>
        <taxon>Microsporidia</taxon>
        <taxon>Hepatosporidae</taxon>
        <taxon>Hepatospora</taxon>
    </lineage>
</organism>
<feature type="transmembrane region" description="Helical" evidence="1">
    <location>
        <begin position="146"/>
        <end position="164"/>
    </location>
</feature>
<sequence length="275" mass="31644">MEREDNTLMVDHNIKQYYNNYMKVNDTYRYTQYKKFALLLLYSHLLIIWSCVLYFISNLTPLNLVNILIDLVVKFNSNISKEIYVKTGAVYSLLFIVPVIQLVSNTEYNQLIFPNCFSISMFLGTIVFITKVGFLEIALDVFVNRYLFIGLMFASGFISILFVYNKKFNSLLGCLLDISISTILILLFPGDLPSKLMCICIKCVQSIIMFSDHSESYLEFLTSLPISMIFAYSIALFRICLISGKYVLEKTDVVTDNDNNQYNAFSNVFKSVFGN</sequence>
<feature type="transmembrane region" description="Helical" evidence="1">
    <location>
        <begin position="36"/>
        <end position="56"/>
    </location>
</feature>